<feature type="transmembrane region" description="Helical" evidence="7">
    <location>
        <begin position="407"/>
        <end position="432"/>
    </location>
</feature>
<dbReference type="InterPro" id="IPR051223">
    <property type="entry name" value="Polycystin"/>
</dbReference>
<protein>
    <submittedName>
        <fullName evidence="11">Polycystic kidney disease protein 1-like 2</fullName>
    </submittedName>
</protein>
<dbReference type="SUPFAM" id="SSF56219">
    <property type="entry name" value="DNase I-like"/>
    <property type="match status" value="1"/>
</dbReference>
<dbReference type="GO" id="GO:0005262">
    <property type="term" value="F:calcium channel activity"/>
    <property type="evidence" value="ECO:0007669"/>
    <property type="project" value="TreeGrafter"/>
</dbReference>
<feature type="domain" description="Lipocalin/cytosolic fatty-acid binding" evidence="8">
    <location>
        <begin position="603"/>
        <end position="698"/>
    </location>
</feature>
<dbReference type="InterPro" id="IPR012674">
    <property type="entry name" value="Calycin"/>
</dbReference>
<feature type="transmembrane region" description="Helical" evidence="7">
    <location>
        <begin position="360"/>
        <end position="386"/>
    </location>
</feature>
<dbReference type="Pfam" id="PF00061">
    <property type="entry name" value="Lipocalin"/>
    <property type="match status" value="1"/>
</dbReference>
<dbReference type="Pfam" id="PF08016">
    <property type="entry name" value="PKD_channel"/>
    <property type="match status" value="1"/>
</dbReference>
<keyword evidence="4 7" id="KW-1133">Transmembrane helix</keyword>
<keyword evidence="3 7" id="KW-0812">Transmembrane</keyword>
<dbReference type="GO" id="GO:0050982">
    <property type="term" value="P:detection of mechanical stimulus"/>
    <property type="evidence" value="ECO:0007669"/>
    <property type="project" value="TreeGrafter"/>
</dbReference>
<dbReference type="Gene3D" id="2.40.128.20">
    <property type="match status" value="1"/>
</dbReference>
<evidence type="ECO:0000256" key="6">
    <source>
        <dbReference type="SAM" id="MobiDB-lite"/>
    </source>
</evidence>
<dbReference type="InterPro" id="IPR013122">
    <property type="entry name" value="PKD1_2_channel"/>
</dbReference>
<evidence type="ECO:0000256" key="1">
    <source>
        <dbReference type="ARBA" id="ARBA00004141"/>
    </source>
</evidence>
<accession>A0A6A4W944</accession>
<dbReference type="PANTHER" id="PTHR10877">
    <property type="entry name" value="POLYCYSTIN FAMILY MEMBER"/>
    <property type="match status" value="1"/>
</dbReference>
<feature type="domain" description="Polycystin" evidence="10">
    <location>
        <begin position="174"/>
        <end position="353"/>
    </location>
</feature>
<comment type="caution">
    <text evidence="11">The sequence shown here is derived from an EMBL/GenBank/DDBJ whole genome shotgun (WGS) entry which is preliminary data.</text>
</comment>
<evidence type="ECO:0000259" key="10">
    <source>
        <dbReference type="Pfam" id="PF20519"/>
    </source>
</evidence>
<feature type="region of interest" description="Disordered" evidence="6">
    <location>
        <begin position="533"/>
        <end position="555"/>
    </location>
</feature>
<organism evidence="11 12">
    <name type="scientific">Amphibalanus amphitrite</name>
    <name type="common">Striped barnacle</name>
    <name type="synonym">Balanus amphitrite</name>
    <dbReference type="NCBI Taxonomy" id="1232801"/>
    <lineage>
        <taxon>Eukaryota</taxon>
        <taxon>Metazoa</taxon>
        <taxon>Ecdysozoa</taxon>
        <taxon>Arthropoda</taxon>
        <taxon>Crustacea</taxon>
        <taxon>Multicrustacea</taxon>
        <taxon>Cirripedia</taxon>
        <taxon>Thoracica</taxon>
        <taxon>Thoracicalcarea</taxon>
        <taxon>Balanomorpha</taxon>
        <taxon>Balanoidea</taxon>
        <taxon>Balanidae</taxon>
        <taxon>Amphibalaninae</taxon>
        <taxon>Amphibalanus</taxon>
    </lineage>
</organism>
<feature type="domain" description="Polycystin cation channel PKD1/PKD2" evidence="9">
    <location>
        <begin position="370"/>
        <end position="499"/>
    </location>
</feature>
<reference evidence="11 12" key="1">
    <citation type="submission" date="2019-07" db="EMBL/GenBank/DDBJ databases">
        <title>Draft genome assembly of a fouling barnacle, Amphibalanus amphitrite (Darwin, 1854): The first reference genome for Thecostraca.</title>
        <authorList>
            <person name="Kim W."/>
        </authorList>
    </citation>
    <scope>NUCLEOTIDE SEQUENCE [LARGE SCALE GENOMIC DNA]</scope>
    <source>
        <strain evidence="11">SNU_AA5</strain>
        <tissue evidence="11">Soma without cirri and trophi</tissue>
    </source>
</reference>
<evidence type="ECO:0000313" key="12">
    <source>
        <dbReference type="Proteomes" id="UP000440578"/>
    </source>
</evidence>
<sequence length="1067" mass="120882">MGASIFFLWAYGITFGNEKTTKWLTSLMISFISSVLLTQPIKVLLTAMFVSAVCKKLDDGHDDIDDDEKDPELQPDEEWMHVPRKKNTDRKVKYQPMDPAKIEAAKRERQKEIRMWDILQEMAAYAFFLWVLLTISYGTRDPNCYLIRESLENHFLQPNDFMLSFNALKIDTDYSGQKPRGKEKNLISDRVHLLLGNGVMRQVRIREENTCRVPKVMRNLTRECHKFSNLLYEESGDFGLGWNASLATRRPFNLKEYRHRSASSLDSYPFWGDLGWYGGGGYVVELKGSRARLISEMWRLQSQQWIDEKTRAVFIEFSLFNAQVNLFVGCTIVAEFGPDGGIIPFFKFQPVRLQTYNSGFGLFVLICDTFGYIIGFLVFFGTLKFIKLLRFNKRMGFLTSTLKQCAGDLVGFIVVFVVIFVAFSSTFFLLLGSMMADFTNIIASVEASFAMMLGKFDFMGISAANRVLGPLMLFTFTISMTCIFINIFLTVIIKSFQEVKLDLMKQGNEYEVIEFLVNRMKLMTGIGKPKLNSVGPLAPTSTDESVSKQKDPSNQFPEKVDQLLNHVNDFYFDGKMDLNNKSWLKKTIKASGAPDRPKVPLRGVGFMMRKMGNTMVPTVEITEENGEIELKTITTFKTTSIKFKLGEPFEEETADGRKVTATLTMEGNTLVHDQKGNKEKEEKDSVIRRTFDGDTMTLAVDQLQEQLQMVLTHGKPVLLLGDININVLNPDSTATRYYNSCLAELGLAQLVRQPTHLHLIPTALDHIITNIDPPPPVKVLDAPIADHQPVLVEAPIGRLRARPTEHTGRNWRAADWDAICLQLLLADWSALQATEDVDEMVNIFMANWNAALDQHCPVRTRRFRRPACPWLGDEDLRLAMAERDEAFAAWRDLRTDDARADYVRLRASVKSMLSRARRDFLSGRLAGSDRRDFWVQLKRLYMTPSAASSAPLPTDERERRAQMDTFNQFFATVGSRIAAELHVGGEADQLSPRPPIVVADAFKLEPITIPELGRVVAAMNGAGAGVLRSKASLRGLYDIRHRHSDVQFLMTADLNQGCPENLLTAYC</sequence>
<evidence type="ECO:0000256" key="7">
    <source>
        <dbReference type="SAM" id="Phobius"/>
    </source>
</evidence>
<evidence type="ECO:0000256" key="5">
    <source>
        <dbReference type="ARBA" id="ARBA00023136"/>
    </source>
</evidence>
<dbReference type="PANTHER" id="PTHR10877:SF150">
    <property type="entry name" value="REJ DOMAIN-CONTAINING PROTEIN"/>
    <property type="match status" value="1"/>
</dbReference>
<evidence type="ECO:0000256" key="2">
    <source>
        <dbReference type="ARBA" id="ARBA00007200"/>
    </source>
</evidence>
<dbReference type="InterPro" id="IPR046791">
    <property type="entry name" value="Polycystin_dom"/>
</dbReference>
<dbReference type="SUPFAM" id="SSF50814">
    <property type="entry name" value="Lipocalins"/>
    <property type="match status" value="1"/>
</dbReference>
<dbReference type="Proteomes" id="UP000440578">
    <property type="component" value="Unassembled WGS sequence"/>
</dbReference>
<feature type="transmembrane region" description="Helical" evidence="7">
    <location>
        <begin position="468"/>
        <end position="493"/>
    </location>
</feature>
<dbReference type="GO" id="GO:0016020">
    <property type="term" value="C:membrane"/>
    <property type="evidence" value="ECO:0007669"/>
    <property type="project" value="UniProtKB-SubCell"/>
</dbReference>
<gene>
    <name evidence="11" type="primary">Pkd1l2_7</name>
    <name evidence="11" type="ORF">FJT64_024149</name>
</gene>
<dbReference type="InterPro" id="IPR000566">
    <property type="entry name" value="Lipocln_cytosolic_FA-bd_dom"/>
</dbReference>
<evidence type="ECO:0000256" key="4">
    <source>
        <dbReference type="ARBA" id="ARBA00022989"/>
    </source>
</evidence>
<proteinExistence type="inferred from homology"/>
<evidence type="ECO:0000259" key="8">
    <source>
        <dbReference type="Pfam" id="PF00061"/>
    </source>
</evidence>
<keyword evidence="12" id="KW-1185">Reference proteome</keyword>
<comment type="subcellular location">
    <subcellularLocation>
        <location evidence="1">Membrane</location>
        <topology evidence="1">Multi-pass membrane protein</topology>
    </subcellularLocation>
</comment>
<keyword evidence="5 7" id="KW-0472">Membrane</keyword>
<evidence type="ECO:0000259" key="9">
    <source>
        <dbReference type="Pfam" id="PF08016"/>
    </source>
</evidence>
<dbReference type="Pfam" id="PF20519">
    <property type="entry name" value="Polycystin_dom"/>
    <property type="match status" value="1"/>
</dbReference>
<dbReference type="OrthoDB" id="354351at2759"/>
<dbReference type="EMBL" id="VIIS01000906">
    <property type="protein sequence ID" value="KAF0303896.1"/>
    <property type="molecule type" value="Genomic_DNA"/>
</dbReference>
<dbReference type="FunFam" id="1.10.287.70:FF:000086">
    <property type="entry name" value="Polycystic kidney disease 2"/>
    <property type="match status" value="1"/>
</dbReference>
<comment type="similarity">
    <text evidence="2">Belongs to the polycystin family.</text>
</comment>
<dbReference type="InterPro" id="IPR036691">
    <property type="entry name" value="Endo/exonu/phosph_ase_sf"/>
</dbReference>
<name>A0A6A4W944_AMPAM</name>
<dbReference type="AlphaFoldDB" id="A0A6A4W944"/>
<evidence type="ECO:0000256" key="3">
    <source>
        <dbReference type="ARBA" id="ARBA00022692"/>
    </source>
</evidence>
<evidence type="ECO:0000313" key="11">
    <source>
        <dbReference type="EMBL" id="KAF0303896.1"/>
    </source>
</evidence>